<dbReference type="Gene3D" id="3.30.420.10">
    <property type="entry name" value="Ribonuclease H-like superfamily/Ribonuclease H"/>
    <property type="match status" value="1"/>
</dbReference>
<evidence type="ECO:0000313" key="4">
    <source>
        <dbReference type="EMBL" id="KAK9044876.1"/>
    </source>
</evidence>
<feature type="region of interest" description="Disordered" evidence="2">
    <location>
        <begin position="1"/>
        <end position="23"/>
    </location>
</feature>
<dbReference type="InterPro" id="IPR012337">
    <property type="entry name" value="RNaseH-like_sf"/>
</dbReference>
<evidence type="ECO:0000256" key="2">
    <source>
        <dbReference type="SAM" id="MobiDB-lite"/>
    </source>
</evidence>
<dbReference type="SUPFAM" id="SSF53098">
    <property type="entry name" value="Ribonuclease H-like"/>
    <property type="match status" value="1"/>
</dbReference>
<dbReference type="SUPFAM" id="SSF56672">
    <property type="entry name" value="DNA/RNA polymerases"/>
    <property type="match status" value="1"/>
</dbReference>
<protein>
    <recommendedName>
        <fullName evidence="3">Integrase catalytic domain-containing protein</fullName>
    </recommendedName>
</protein>
<evidence type="ECO:0000259" key="3">
    <source>
        <dbReference type="PROSITE" id="PS50994"/>
    </source>
</evidence>
<feature type="compositionally biased region" description="Polar residues" evidence="2">
    <location>
        <begin position="554"/>
        <end position="585"/>
    </location>
</feature>
<dbReference type="Proteomes" id="UP001396334">
    <property type="component" value="Unassembled WGS sequence"/>
</dbReference>
<dbReference type="InterPro" id="IPR054722">
    <property type="entry name" value="PolX-like_BBD"/>
</dbReference>
<dbReference type="Pfam" id="PF14244">
    <property type="entry name" value="Retrotran_gag_3"/>
    <property type="match status" value="1"/>
</dbReference>
<accession>A0ABR2U560</accession>
<dbReference type="PANTHER" id="PTHR37610">
    <property type="entry name" value="CCHC-TYPE DOMAIN-CONTAINING PROTEIN"/>
    <property type="match status" value="1"/>
</dbReference>
<keyword evidence="1" id="KW-0378">Hydrolase</keyword>
<dbReference type="InterPro" id="IPR001584">
    <property type="entry name" value="Integrase_cat-core"/>
</dbReference>
<feature type="region of interest" description="Disordered" evidence="2">
    <location>
        <begin position="554"/>
        <end position="589"/>
    </location>
</feature>
<reference evidence="4 5" key="1">
    <citation type="journal article" date="2024" name="G3 (Bethesda)">
        <title>Genome assembly of Hibiscus sabdariffa L. provides insights into metabolisms of medicinal natural products.</title>
        <authorList>
            <person name="Kim T."/>
        </authorList>
    </citation>
    <scope>NUCLEOTIDE SEQUENCE [LARGE SCALE GENOMIC DNA]</scope>
    <source>
        <strain evidence="4">TK-2024</strain>
        <tissue evidence="4">Old leaves</tissue>
    </source>
</reference>
<keyword evidence="1" id="KW-0064">Aspartyl protease</keyword>
<dbReference type="InterPro" id="IPR036397">
    <property type="entry name" value="RNaseH_sf"/>
</dbReference>
<gene>
    <name evidence="4" type="ORF">V6N11_058767</name>
</gene>
<evidence type="ECO:0000256" key="1">
    <source>
        <dbReference type="ARBA" id="ARBA00022750"/>
    </source>
</evidence>
<dbReference type="PANTHER" id="PTHR37610:SF47">
    <property type="entry name" value="RETROTRANSPOSON COPIA-LIKE N-TERMINAL DOMAIN-CONTAINING PROTEIN"/>
    <property type="match status" value="1"/>
</dbReference>
<keyword evidence="1" id="KW-0645">Protease</keyword>
<comment type="caution">
    <text evidence="4">The sequence shown here is derived from an EMBL/GenBank/DDBJ whole genome shotgun (WGS) entry which is preliminary data.</text>
</comment>
<dbReference type="InterPro" id="IPR029472">
    <property type="entry name" value="Copia-like_N"/>
</dbReference>
<dbReference type="Pfam" id="PF07727">
    <property type="entry name" value="RVT_2"/>
    <property type="match status" value="1"/>
</dbReference>
<dbReference type="PROSITE" id="PS50994">
    <property type="entry name" value="INTEGRASE"/>
    <property type="match status" value="1"/>
</dbReference>
<dbReference type="InterPro" id="IPR043502">
    <property type="entry name" value="DNA/RNA_pol_sf"/>
</dbReference>
<feature type="compositionally biased region" description="Low complexity" evidence="2">
    <location>
        <begin position="1"/>
        <end position="21"/>
    </location>
</feature>
<organism evidence="4 5">
    <name type="scientific">Hibiscus sabdariffa</name>
    <name type="common">roselle</name>
    <dbReference type="NCBI Taxonomy" id="183260"/>
    <lineage>
        <taxon>Eukaryota</taxon>
        <taxon>Viridiplantae</taxon>
        <taxon>Streptophyta</taxon>
        <taxon>Embryophyta</taxon>
        <taxon>Tracheophyta</taxon>
        <taxon>Spermatophyta</taxon>
        <taxon>Magnoliopsida</taxon>
        <taxon>eudicotyledons</taxon>
        <taxon>Gunneridae</taxon>
        <taxon>Pentapetalae</taxon>
        <taxon>rosids</taxon>
        <taxon>malvids</taxon>
        <taxon>Malvales</taxon>
        <taxon>Malvaceae</taxon>
        <taxon>Malvoideae</taxon>
        <taxon>Hibiscus</taxon>
    </lineage>
</organism>
<feature type="domain" description="Integrase catalytic" evidence="3">
    <location>
        <begin position="341"/>
        <end position="571"/>
    </location>
</feature>
<evidence type="ECO:0000313" key="5">
    <source>
        <dbReference type="Proteomes" id="UP001396334"/>
    </source>
</evidence>
<proteinExistence type="predicted"/>
<name>A0ABR2U560_9ROSI</name>
<sequence>MGSSTSSSSSIDLSSHPSSQSGIDDYPDSFSSMITCHRMNGDNYLEWSQSVKIFLLGRERLGYITGDAAQPASTASGYAKWLRENGQVMTWLLRSMSPTISWNFLLYQSAATMWAAVEETYSSNDNIAEIYHIEAQAVALKQNNMPTTLYFNSFHTLWRQADLFSQLEWAVPGDAALYQKIIAQRRLFQFLFGLNKVLDEVSGRILAMSLLPSPREAFSMVKKEESRRNVMLSAEQPALLEGSALLTHQSSGPSRKGRPWCDHCKRAGHTKDRCWKLHGKPSDLKSKVPNSNLAAATTVTSFTPAQIADLQKFFGRFQGPCEGNLVVSEPEGTSVPTSLFSSQLPSHWILDSGATDHMTGNKAFFHSFFPTSGKAVKTTDDSLCNIEGYVVFTAVDCTLQALHPMKTIGRASLQNGLYLLSFSPPDICQSFAAYEYIDPDKSDIQLFKSDNGTEYFARALGDFFRDKGIVQLSSCVGTPQQNGVAERKNRHLLEAAIQGERSEFQPCIFVSQPPLPLPVTSSYLHSSKFPLSFVNDFSSSSLPHVNNISEFNSSNMSQSNHTSPEIHHSNISPANTPTLIPNSPNTNPPKHLQVYIRKQKHIPTAILQSGSCQELDFGSAAEIDGDMSKSSSALDDFPIAIRKGVRNCTKHPIQRFAGYGTLMPSFQTFTASLDKEQVPTSIDEALKDPKWRKAVKEEVCALEKNETWTITDLPQGKKTVGCKWIFVVKYNSNGGVERYKARLVARGFTQTYGLDFIETFAPVAKLNTVRVLLSLAVNCDWRLHQLDVKNAFLNGKLEEEVYMKVPPGLQHIEGANKVCKLNKSLYGLKQSPRAWFERFTAIVLKNGYKQSLADHTLFIKVNSIHKRTILIVYVDDIILTGDDEMEISNFKKFLNKEFEIKDLGKLRYFLGMEVARSKDKLVINQRKYVLDLLKETGFLGCKPVDTPMEANLKFNKEGGALVDKHQF</sequence>
<dbReference type="EMBL" id="JBBPBN010000002">
    <property type="protein sequence ID" value="KAK9044876.1"/>
    <property type="molecule type" value="Genomic_DNA"/>
</dbReference>
<keyword evidence="5" id="KW-1185">Reference proteome</keyword>
<dbReference type="Pfam" id="PF22936">
    <property type="entry name" value="Pol_BBD"/>
    <property type="match status" value="1"/>
</dbReference>
<dbReference type="InterPro" id="IPR013103">
    <property type="entry name" value="RVT_2"/>
</dbReference>